<feature type="domain" description="HTH luxR-type" evidence="6">
    <location>
        <begin position="156"/>
        <end position="221"/>
    </location>
</feature>
<dbReference type="InterPro" id="IPR058245">
    <property type="entry name" value="NreC/VraR/RcsB-like_REC"/>
</dbReference>
<dbReference type="InterPro" id="IPR000792">
    <property type="entry name" value="Tscrpt_reg_LuxR_C"/>
</dbReference>
<dbReference type="PANTHER" id="PTHR43214">
    <property type="entry name" value="TWO-COMPONENT RESPONSE REGULATOR"/>
    <property type="match status" value="1"/>
</dbReference>
<keyword evidence="4" id="KW-0804">Transcription</keyword>
<proteinExistence type="predicted"/>
<keyword evidence="9" id="KW-1185">Reference proteome</keyword>
<evidence type="ECO:0000256" key="5">
    <source>
        <dbReference type="PROSITE-ProRule" id="PRU00169"/>
    </source>
</evidence>
<dbReference type="CDD" id="cd17535">
    <property type="entry name" value="REC_NarL-like"/>
    <property type="match status" value="1"/>
</dbReference>
<evidence type="ECO:0000256" key="2">
    <source>
        <dbReference type="ARBA" id="ARBA00023015"/>
    </source>
</evidence>
<dbReference type="OrthoDB" id="8889669at2"/>
<reference evidence="8 9" key="1">
    <citation type="submission" date="2019-04" db="EMBL/GenBank/DDBJ databases">
        <title>Chitiniphilus eburnea sp. nov., a novel chitinolytic bacterium isolated from aquaculture sludge.</title>
        <authorList>
            <person name="Sheng M."/>
        </authorList>
    </citation>
    <scope>NUCLEOTIDE SEQUENCE [LARGE SCALE GENOMIC DNA]</scope>
    <source>
        <strain evidence="8 9">HX-2-15</strain>
    </source>
</reference>
<dbReference type="SMART" id="SM00421">
    <property type="entry name" value="HTH_LUXR"/>
    <property type="match status" value="1"/>
</dbReference>
<dbReference type="InterPro" id="IPR001789">
    <property type="entry name" value="Sig_transdc_resp-reg_receiver"/>
</dbReference>
<accession>A0A4U0Q8N5</accession>
<protein>
    <submittedName>
        <fullName evidence="8">Response regulator transcription factor</fullName>
    </submittedName>
</protein>
<evidence type="ECO:0000313" key="8">
    <source>
        <dbReference type="EMBL" id="TJZ77629.1"/>
    </source>
</evidence>
<sequence>MSESLRAGYATLVVDDLPAARQSMRGALLAVHPDCSVAEVRDCAEARQWLAQADACQVAVIDIGLPDDSGLTLIPAILGRFPHARVLISTIYDDDQHLFSAIAAGAQGYLLKGQTAEVLVRHLREIEDGMPPLSPTIARRILRHFREQPAPLPQLEDESASELTPRETEVLSFIGRGLRVGEAARLMGLTDNTVAGYIKVLYRKLNICSRAEAALEAARRGLV</sequence>
<evidence type="ECO:0000256" key="3">
    <source>
        <dbReference type="ARBA" id="ARBA00023125"/>
    </source>
</evidence>
<evidence type="ECO:0000259" key="6">
    <source>
        <dbReference type="PROSITE" id="PS50043"/>
    </source>
</evidence>
<dbReference type="InterPro" id="IPR011006">
    <property type="entry name" value="CheY-like_superfamily"/>
</dbReference>
<dbReference type="SUPFAM" id="SSF46894">
    <property type="entry name" value="C-terminal effector domain of the bipartite response regulators"/>
    <property type="match status" value="1"/>
</dbReference>
<dbReference type="SMART" id="SM00448">
    <property type="entry name" value="REC"/>
    <property type="match status" value="1"/>
</dbReference>
<evidence type="ECO:0000256" key="1">
    <source>
        <dbReference type="ARBA" id="ARBA00022553"/>
    </source>
</evidence>
<dbReference type="RefSeq" id="WP_136772103.1">
    <property type="nucleotide sequence ID" value="NZ_CP156074.1"/>
</dbReference>
<dbReference type="AlphaFoldDB" id="A0A4U0Q8N5"/>
<feature type="modified residue" description="4-aspartylphosphate" evidence="5">
    <location>
        <position position="62"/>
    </location>
</feature>
<keyword evidence="2" id="KW-0805">Transcription regulation</keyword>
<dbReference type="PANTHER" id="PTHR43214:SF41">
    <property type="entry name" value="NITRATE_NITRITE RESPONSE REGULATOR PROTEIN NARP"/>
    <property type="match status" value="1"/>
</dbReference>
<dbReference type="Pfam" id="PF00072">
    <property type="entry name" value="Response_reg"/>
    <property type="match status" value="1"/>
</dbReference>
<dbReference type="Pfam" id="PF00196">
    <property type="entry name" value="GerE"/>
    <property type="match status" value="1"/>
</dbReference>
<organism evidence="8 9">
    <name type="scientific">Chitiniphilus eburneus</name>
    <dbReference type="NCBI Taxonomy" id="2571148"/>
    <lineage>
        <taxon>Bacteria</taxon>
        <taxon>Pseudomonadati</taxon>
        <taxon>Pseudomonadota</taxon>
        <taxon>Betaproteobacteria</taxon>
        <taxon>Neisseriales</taxon>
        <taxon>Chitinibacteraceae</taxon>
        <taxon>Chitiniphilus</taxon>
    </lineage>
</organism>
<name>A0A4U0Q8N5_9NEIS</name>
<gene>
    <name evidence="8" type="ORF">FAZ21_04705</name>
</gene>
<evidence type="ECO:0000313" key="9">
    <source>
        <dbReference type="Proteomes" id="UP000310016"/>
    </source>
</evidence>
<evidence type="ECO:0000256" key="4">
    <source>
        <dbReference type="ARBA" id="ARBA00023163"/>
    </source>
</evidence>
<dbReference type="PROSITE" id="PS50110">
    <property type="entry name" value="RESPONSE_REGULATORY"/>
    <property type="match status" value="1"/>
</dbReference>
<dbReference type="GO" id="GO:0000160">
    <property type="term" value="P:phosphorelay signal transduction system"/>
    <property type="evidence" value="ECO:0007669"/>
    <property type="project" value="InterPro"/>
</dbReference>
<dbReference type="Proteomes" id="UP000310016">
    <property type="component" value="Unassembled WGS sequence"/>
</dbReference>
<keyword evidence="1 5" id="KW-0597">Phosphoprotein</keyword>
<dbReference type="SUPFAM" id="SSF52172">
    <property type="entry name" value="CheY-like"/>
    <property type="match status" value="1"/>
</dbReference>
<comment type="caution">
    <text evidence="8">The sequence shown here is derived from an EMBL/GenBank/DDBJ whole genome shotgun (WGS) entry which is preliminary data.</text>
</comment>
<dbReference type="GO" id="GO:0003677">
    <property type="term" value="F:DNA binding"/>
    <property type="evidence" value="ECO:0007669"/>
    <property type="project" value="UniProtKB-KW"/>
</dbReference>
<dbReference type="EMBL" id="SUMF01000002">
    <property type="protein sequence ID" value="TJZ77629.1"/>
    <property type="molecule type" value="Genomic_DNA"/>
</dbReference>
<dbReference type="GO" id="GO:0006355">
    <property type="term" value="P:regulation of DNA-templated transcription"/>
    <property type="evidence" value="ECO:0007669"/>
    <property type="project" value="InterPro"/>
</dbReference>
<dbReference type="Gene3D" id="3.40.50.2300">
    <property type="match status" value="1"/>
</dbReference>
<dbReference type="InterPro" id="IPR039420">
    <property type="entry name" value="WalR-like"/>
</dbReference>
<evidence type="ECO:0000259" key="7">
    <source>
        <dbReference type="PROSITE" id="PS50110"/>
    </source>
</evidence>
<keyword evidence="3" id="KW-0238">DNA-binding</keyword>
<dbReference type="PRINTS" id="PR00038">
    <property type="entry name" value="HTHLUXR"/>
</dbReference>
<feature type="domain" description="Response regulatory" evidence="7">
    <location>
        <begin position="10"/>
        <end position="127"/>
    </location>
</feature>
<dbReference type="InterPro" id="IPR016032">
    <property type="entry name" value="Sig_transdc_resp-reg_C-effctor"/>
</dbReference>
<dbReference type="PROSITE" id="PS50043">
    <property type="entry name" value="HTH_LUXR_2"/>
    <property type="match status" value="1"/>
</dbReference>